<keyword evidence="2" id="KW-0269">Exonuclease</keyword>
<dbReference type="Proteomes" id="UP000181976">
    <property type="component" value="Unassembled WGS sequence"/>
</dbReference>
<evidence type="ECO:0000259" key="1">
    <source>
        <dbReference type="Pfam" id="PF19580"/>
    </source>
</evidence>
<dbReference type="SUPFAM" id="SSF56219">
    <property type="entry name" value="DNase I-like"/>
    <property type="match status" value="1"/>
</dbReference>
<dbReference type="GO" id="GO:0004519">
    <property type="term" value="F:endonuclease activity"/>
    <property type="evidence" value="ECO:0007669"/>
    <property type="project" value="UniProtKB-KW"/>
</dbReference>
<protein>
    <submittedName>
        <fullName evidence="2">Endonuclease/Exonuclease/phosphatase family protein</fullName>
    </submittedName>
</protein>
<accession>A0A1I1Y9K3</accession>
<dbReference type="STRING" id="385682.SAMN05444380_107124"/>
<gene>
    <name evidence="2" type="ORF">SAMN05444380_107124</name>
</gene>
<dbReference type="PANTHER" id="PTHR42834:SF1">
    <property type="entry name" value="ENDONUCLEASE_EXONUCLEASE_PHOSPHATASE FAMILY PROTEIN (AFU_ORTHOLOGUE AFUA_3G09210)"/>
    <property type="match status" value="1"/>
</dbReference>
<dbReference type="PANTHER" id="PTHR42834">
    <property type="entry name" value="ENDONUCLEASE/EXONUCLEASE/PHOSPHATASE FAMILY PROTEIN (AFU_ORTHOLOGUE AFUA_3G09210)"/>
    <property type="match status" value="1"/>
</dbReference>
<name>A0A1I1Y9K3_9BACT</name>
<feature type="domain" description="Endonuclease/exonuclease/phosphatase" evidence="1">
    <location>
        <begin position="4"/>
        <end position="312"/>
    </location>
</feature>
<evidence type="ECO:0000313" key="2">
    <source>
        <dbReference type="EMBL" id="SFE16241.1"/>
    </source>
</evidence>
<dbReference type="InterPro" id="IPR005135">
    <property type="entry name" value="Endo/exonuclease/phosphatase"/>
</dbReference>
<dbReference type="EMBL" id="FONA01000007">
    <property type="protein sequence ID" value="SFE16241.1"/>
    <property type="molecule type" value="Genomic_DNA"/>
</dbReference>
<keyword evidence="2" id="KW-0255">Endonuclease</keyword>
<keyword evidence="2" id="KW-0540">Nuclease</keyword>
<sequence length="316" mass="36201">MAGILFYNVENLFNPEPDSVAIDDEYLPQTFRQWNHYRKKIKQANISRVILYAGKWEPPVLVGVCEVEDKKVLNELIWTTGLNRFSYSVIHFNSPDQRGIDVALIYRKDRFKVLRSFPVEVKLPPSFPPTRDILYVCGILDEIDTLHVLVNHWPSRWGGEASTRIKRLIAAKTLKNICDSILSVSEHSKIIAMGDFNDEPNDESLKIVSRKPGTAGKRLINLAWNPVGKVPGTLKHQNAWFCFDQILVSSALFAPRREGGFFLKDTMMHVIAADFLLEKDYDYSGVKPFRTFEGNKYKGGFSDHLPVMIKLMRIIE</sequence>
<organism evidence="2 3">
    <name type="scientific">Thermophagus xiamenensis</name>
    <dbReference type="NCBI Taxonomy" id="385682"/>
    <lineage>
        <taxon>Bacteria</taxon>
        <taxon>Pseudomonadati</taxon>
        <taxon>Bacteroidota</taxon>
        <taxon>Bacteroidia</taxon>
        <taxon>Marinilabiliales</taxon>
        <taxon>Marinilabiliaceae</taxon>
        <taxon>Thermophagus</taxon>
    </lineage>
</organism>
<dbReference type="GO" id="GO:0004527">
    <property type="term" value="F:exonuclease activity"/>
    <property type="evidence" value="ECO:0007669"/>
    <property type="project" value="UniProtKB-KW"/>
</dbReference>
<reference evidence="2 3" key="1">
    <citation type="submission" date="2016-10" db="EMBL/GenBank/DDBJ databases">
        <authorList>
            <person name="de Groot N.N."/>
        </authorList>
    </citation>
    <scope>NUCLEOTIDE SEQUENCE [LARGE SCALE GENOMIC DNA]</scope>
    <source>
        <strain evidence="2 3">DSM 19012</strain>
    </source>
</reference>
<dbReference type="Gene3D" id="3.60.10.10">
    <property type="entry name" value="Endonuclease/exonuclease/phosphatase"/>
    <property type="match status" value="1"/>
</dbReference>
<keyword evidence="3" id="KW-1185">Reference proteome</keyword>
<dbReference type="InterPro" id="IPR036691">
    <property type="entry name" value="Endo/exonu/phosph_ase_sf"/>
</dbReference>
<dbReference type="InParanoid" id="A0A1I1Y9K3"/>
<dbReference type="eggNOG" id="COG2374">
    <property type="taxonomic scope" value="Bacteria"/>
</dbReference>
<evidence type="ECO:0000313" key="3">
    <source>
        <dbReference type="Proteomes" id="UP000181976"/>
    </source>
</evidence>
<dbReference type="Pfam" id="PF19580">
    <property type="entry name" value="Exo_endo_phos_3"/>
    <property type="match status" value="1"/>
</dbReference>
<dbReference type="AlphaFoldDB" id="A0A1I1Y9K3"/>
<keyword evidence="2" id="KW-0378">Hydrolase</keyword>
<proteinExistence type="predicted"/>